<feature type="chain" id="PRO_5045926728" evidence="3">
    <location>
        <begin position="32"/>
        <end position="186"/>
    </location>
</feature>
<protein>
    <submittedName>
        <fullName evidence="4">Uncharacterized protein</fullName>
    </submittedName>
</protein>
<proteinExistence type="predicted"/>
<dbReference type="RefSeq" id="WP_377301551.1">
    <property type="nucleotide sequence ID" value="NZ_CP180191.1"/>
</dbReference>
<comment type="caution">
    <text evidence="4">The sequence shown here is derived from an EMBL/GenBank/DDBJ whole genome shotgun (WGS) entry which is preliminary data.</text>
</comment>
<accession>A0ABV7H6I2</accession>
<reference evidence="5" key="1">
    <citation type="journal article" date="2019" name="Int. J. Syst. Evol. Microbiol.">
        <title>The Global Catalogue of Microorganisms (GCM) 10K type strain sequencing project: providing services to taxonomists for standard genome sequencing and annotation.</title>
        <authorList>
            <consortium name="The Broad Institute Genomics Platform"/>
            <consortium name="The Broad Institute Genome Sequencing Center for Infectious Disease"/>
            <person name="Wu L."/>
            <person name="Ma J."/>
        </authorList>
    </citation>
    <scope>NUCLEOTIDE SEQUENCE [LARGE SCALE GENOMIC DNA]</scope>
    <source>
        <strain evidence="5">KCTC 52168</strain>
    </source>
</reference>
<dbReference type="EMBL" id="JBHRTI010000003">
    <property type="protein sequence ID" value="MFC3146937.1"/>
    <property type="molecule type" value="Genomic_DNA"/>
</dbReference>
<keyword evidence="2" id="KW-0472">Membrane</keyword>
<feature type="transmembrane region" description="Helical" evidence="2">
    <location>
        <begin position="158"/>
        <end position="178"/>
    </location>
</feature>
<evidence type="ECO:0000256" key="3">
    <source>
        <dbReference type="SAM" id="SignalP"/>
    </source>
</evidence>
<name>A0ABV7H6I2_9BURK</name>
<gene>
    <name evidence="4" type="ORF">ACFOEN_04680</name>
</gene>
<evidence type="ECO:0000313" key="5">
    <source>
        <dbReference type="Proteomes" id="UP001595556"/>
    </source>
</evidence>
<dbReference type="Proteomes" id="UP001595556">
    <property type="component" value="Unassembled WGS sequence"/>
</dbReference>
<sequence>MKHKTSALASAFAVVAGIALAVSGWPQPALAGPGHDHGEETPTTAGTASPRFAAHSDLFEIVGIAKNQTITLYVDRYTTNEPVTNAKVEYELNGSKGIAAGAADGTYVIPLNGVKAPAELALSFTITSGVDMDLLASNLSLPDPHADHDHSASNPRAWMLYSGIAAAVILAIAAALLLRRRRIGAA</sequence>
<organism evidence="4 5">
    <name type="scientific">Piscinibacterium candidicorallinum</name>
    <dbReference type="NCBI Taxonomy" id="1793872"/>
    <lineage>
        <taxon>Bacteria</taxon>
        <taxon>Pseudomonadati</taxon>
        <taxon>Pseudomonadota</taxon>
        <taxon>Betaproteobacteria</taxon>
        <taxon>Burkholderiales</taxon>
        <taxon>Piscinibacterium</taxon>
    </lineage>
</organism>
<feature type="region of interest" description="Disordered" evidence="1">
    <location>
        <begin position="30"/>
        <end position="49"/>
    </location>
</feature>
<feature type="signal peptide" evidence="3">
    <location>
        <begin position="1"/>
        <end position="31"/>
    </location>
</feature>
<evidence type="ECO:0000313" key="4">
    <source>
        <dbReference type="EMBL" id="MFC3146937.1"/>
    </source>
</evidence>
<keyword evidence="2" id="KW-1133">Transmembrane helix</keyword>
<evidence type="ECO:0000256" key="1">
    <source>
        <dbReference type="SAM" id="MobiDB-lite"/>
    </source>
</evidence>
<evidence type="ECO:0000256" key="2">
    <source>
        <dbReference type="SAM" id="Phobius"/>
    </source>
</evidence>
<keyword evidence="2" id="KW-0812">Transmembrane</keyword>
<keyword evidence="3" id="KW-0732">Signal</keyword>
<keyword evidence="5" id="KW-1185">Reference proteome</keyword>